<dbReference type="EMBL" id="JACGCM010001183">
    <property type="protein sequence ID" value="KAF6159847.1"/>
    <property type="molecule type" value="Genomic_DNA"/>
</dbReference>
<dbReference type="Proteomes" id="UP000541444">
    <property type="component" value="Unassembled WGS sequence"/>
</dbReference>
<organism evidence="1 2">
    <name type="scientific">Kingdonia uniflora</name>
    <dbReference type="NCBI Taxonomy" id="39325"/>
    <lineage>
        <taxon>Eukaryota</taxon>
        <taxon>Viridiplantae</taxon>
        <taxon>Streptophyta</taxon>
        <taxon>Embryophyta</taxon>
        <taxon>Tracheophyta</taxon>
        <taxon>Spermatophyta</taxon>
        <taxon>Magnoliopsida</taxon>
        <taxon>Ranunculales</taxon>
        <taxon>Circaeasteraceae</taxon>
        <taxon>Kingdonia</taxon>
    </lineage>
</organism>
<accession>A0A7J7MYC4</accession>
<evidence type="ECO:0000313" key="1">
    <source>
        <dbReference type="EMBL" id="KAF6159847.1"/>
    </source>
</evidence>
<reference evidence="1 2" key="1">
    <citation type="journal article" date="2020" name="IScience">
        <title>Genome Sequencing of the Endangered Kingdonia uniflora (Circaeasteraceae, Ranunculales) Reveals Potential Mechanisms of Evolutionary Specialization.</title>
        <authorList>
            <person name="Sun Y."/>
            <person name="Deng T."/>
            <person name="Zhang A."/>
            <person name="Moore M.J."/>
            <person name="Landis J.B."/>
            <person name="Lin N."/>
            <person name="Zhang H."/>
            <person name="Zhang X."/>
            <person name="Huang J."/>
            <person name="Zhang X."/>
            <person name="Sun H."/>
            <person name="Wang H."/>
        </authorList>
    </citation>
    <scope>NUCLEOTIDE SEQUENCE [LARGE SCALE GENOMIC DNA]</scope>
    <source>
        <strain evidence="1">TB1705</strain>
        <tissue evidence="1">Leaf</tissue>
    </source>
</reference>
<name>A0A7J7MYC4_9MAGN</name>
<keyword evidence="2" id="KW-1185">Reference proteome</keyword>
<sequence>MVDRRRREIIFSLGGLVMLYIEKEHRTGVASKVLLRKSRPHRIIWHYEENAYELDIPEARSHVVNVKQTIDYDHDGCCSSFLRDVLKASEWNRLYGDPVTSSFPLPANNDFSKMDIYPVNPFSAIRTCFFGVTHYTKGVDDSVVTNDMKECIRCIEEETDPQNSAKKLMVILEDFMGMAALNIRKPSYTAASGIALKCMDEMLFILKRKLKNNQGYRRYLRESNPPEIAYKPQVQTALDVANRVGKSKKGKSKRSKRDAFMLRRAAETPYAMLCFLHNNASNEFNQCVPYKVVMECLYDMLGVMETLRDNGHLVNELVDLKDYGRRSMSDPGKGARDCLVSFLEEIDIDKVIDEATRLELGESITNLKHALLACRYTEEEREEIARSGGNYYTHYLICS</sequence>
<protein>
    <submittedName>
        <fullName evidence="1">Uncharacterized protein</fullName>
    </submittedName>
</protein>
<dbReference type="OrthoDB" id="1721574at2759"/>
<comment type="caution">
    <text evidence="1">The sequence shown here is derived from an EMBL/GenBank/DDBJ whole genome shotgun (WGS) entry which is preliminary data.</text>
</comment>
<proteinExistence type="predicted"/>
<gene>
    <name evidence="1" type="ORF">GIB67_032931</name>
</gene>
<dbReference type="AlphaFoldDB" id="A0A7J7MYC4"/>
<evidence type="ECO:0000313" key="2">
    <source>
        <dbReference type="Proteomes" id="UP000541444"/>
    </source>
</evidence>